<evidence type="ECO:0000313" key="4">
    <source>
        <dbReference type="Proteomes" id="UP000466952"/>
    </source>
</evidence>
<protein>
    <recommendedName>
        <fullName evidence="5">Collagen triple helix repeat (20 copies)</fullName>
    </recommendedName>
</protein>
<evidence type="ECO:0000313" key="3">
    <source>
        <dbReference type="EMBL" id="KAB4208681.1"/>
    </source>
</evidence>
<dbReference type="Proteomes" id="UP000466952">
    <property type="component" value="Unassembled WGS sequence"/>
</dbReference>
<feature type="compositionally biased region" description="Basic and acidic residues" evidence="2">
    <location>
        <begin position="159"/>
        <end position="174"/>
    </location>
</feature>
<reference evidence="3 4" key="1">
    <citation type="journal article" date="2019" name="Nat. Med.">
        <title>A library of human gut bacterial isolates paired with longitudinal multiomics data enables mechanistic microbiome research.</title>
        <authorList>
            <person name="Poyet M."/>
            <person name="Groussin M."/>
            <person name="Gibbons S.M."/>
            <person name="Avila-Pacheco J."/>
            <person name="Jiang X."/>
            <person name="Kearney S.M."/>
            <person name="Perrotta A.R."/>
            <person name="Berdy B."/>
            <person name="Zhao S."/>
            <person name="Lieberman T.D."/>
            <person name="Swanson P.K."/>
            <person name="Smith M."/>
            <person name="Roesemann S."/>
            <person name="Alexander J.E."/>
            <person name="Rich S.A."/>
            <person name="Livny J."/>
            <person name="Vlamakis H."/>
            <person name="Clish C."/>
            <person name="Bullock K."/>
            <person name="Deik A."/>
            <person name="Scott J."/>
            <person name="Pierce K.A."/>
            <person name="Xavier R.J."/>
            <person name="Alm E.J."/>
        </authorList>
    </citation>
    <scope>NUCLEOTIDE SEQUENCE [LARGE SCALE GENOMIC DNA]</scope>
    <source>
        <strain evidence="3 4">BIOML-A11</strain>
    </source>
</reference>
<dbReference type="RefSeq" id="WP_005837074.1">
    <property type="nucleotide sequence ID" value="NZ_JADNJE010000007.1"/>
</dbReference>
<dbReference type="AlphaFoldDB" id="A0A7J5HFT1"/>
<accession>A0A7J5HFT1</accession>
<evidence type="ECO:0000256" key="1">
    <source>
        <dbReference type="ARBA" id="ARBA00022737"/>
    </source>
</evidence>
<dbReference type="PANTHER" id="PTHR37456:SF3">
    <property type="entry name" value="COLLAGEN ALPHA-1(XXV) CHAIN"/>
    <property type="match status" value="1"/>
</dbReference>
<organism evidence="3 4">
    <name type="scientific">Bacteroides uniformis</name>
    <dbReference type="NCBI Taxonomy" id="820"/>
    <lineage>
        <taxon>Bacteria</taxon>
        <taxon>Pseudomonadati</taxon>
        <taxon>Bacteroidota</taxon>
        <taxon>Bacteroidia</taxon>
        <taxon>Bacteroidales</taxon>
        <taxon>Bacteroidaceae</taxon>
        <taxon>Bacteroides</taxon>
    </lineage>
</organism>
<feature type="compositionally biased region" description="Basic and acidic residues" evidence="2">
    <location>
        <begin position="116"/>
        <end position="140"/>
    </location>
</feature>
<feature type="compositionally biased region" description="Low complexity" evidence="2">
    <location>
        <begin position="403"/>
        <end position="422"/>
    </location>
</feature>
<feature type="region of interest" description="Disordered" evidence="2">
    <location>
        <begin position="472"/>
        <end position="501"/>
    </location>
</feature>
<evidence type="ECO:0000256" key="2">
    <source>
        <dbReference type="SAM" id="MobiDB-lite"/>
    </source>
</evidence>
<feature type="compositionally biased region" description="Polar residues" evidence="2">
    <location>
        <begin position="180"/>
        <end position="199"/>
    </location>
</feature>
<dbReference type="PANTHER" id="PTHR37456">
    <property type="entry name" value="SI:CH211-266K2.1"/>
    <property type="match status" value="1"/>
</dbReference>
<evidence type="ECO:0008006" key="5">
    <source>
        <dbReference type="Google" id="ProtNLM"/>
    </source>
</evidence>
<dbReference type="EMBL" id="WCTR01000023">
    <property type="protein sequence ID" value="KAB4208681.1"/>
    <property type="molecule type" value="Genomic_DNA"/>
</dbReference>
<feature type="region of interest" description="Disordered" evidence="2">
    <location>
        <begin position="86"/>
        <end position="238"/>
    </location>
</feature>
<feature type="compositionally biased region" description="Low complexity" evidence="2">
    <location>
        <begin position="472"/>
        <end position="494"/>
    </location>
</feature>
<feature type="compositionally biased region" description="Low complexity" evidence="2">
    <location>
        <begin position="103"/>
        <end position="114"/>
    </location>
</feature>
<name>A0A7J5HFT1_BACUN</name>
<sequence length="599" mass="61697">MVLESNQFNQLVEEVKKALLVGSQGVGDVEIVDSLADIVSLPALRLAGMEESVVEAPLELLSAPAEEAAEEVRKAEAERVIVENARKEAEKSRETAETKRASSESTRASAETTRINAEKERVTAEGLRKTAETERGKAEAVRQTSETGRATAETGRVTAEGKRVSAEEERKNAETVRANAESTRQTAETGRVNAETSRATAEGKRVTAENARSTAEDTRNSAETNRQTAETGRVNAESTRVTEFAALKQESETATANATDTAEHPTYIGADHYVYQWDKSAKEYVKTDIYVKGKPGDTFTLLGRYDTLDALKTAVPDGANITGFYSVGTALPYTYYAWYNGDWQSQGQLQGPKGDKGEKGDTGAQGPQGVQGPQGMKGDTGATGPQGVKGDTGATGPQGVKGDTGATGPAGAKGATGATGAAGASASITGATATVDANIGTPSVTVSLGGTALARTFSFAFKNLKGAIGAKGATGATGATGPKGATGAQGPQGPQGVGDPTVTGANTVTTLASLPISKRSITARLGSATNISLASGMSVGNDLYIRCVASAAFTQPIPNTGAFTSMSGTSISVSAGDIFEISIWCYAAGAYSISVKTRD</sequence>
<dbReference type="InterPro" id="IPR050938">
    <property type="entry name" value="Collagen_Structural_Proteins"/>
</dbReference>
<dbReference type="GeneID" id="29794243"/>
<feature type="compositionally biased region" description="Polar residues" evidence="2">
    <location>
        <begin position="221"/>
        <end position="238"/>
    </location>
</feature>
<dbReference type="Pfam" id="PF01391">
    <property type="entry name" value="Collagen"/>
    <property type="match status" value="1"/>
</dbReference>
<keyword evidence="1" id="KW-0677">Repeat</keyword>
<dbReference type="InterPro" id="IPR008160">
    <property type="entry name" value="Collagen"/>
</dbReference>
<feature type="compositionally biased region" description="Low complexity" evidence="2">
    <location>
        <begin position="365"/>
        <end position="374"/>
    </location>
</feature>
<gene>
    <name evidence="3" type="ORF">GAP55_21320</name>
</gene>
<feature type="compositionally biased region" description="Basic and acidic residues" evidence="2">
    <location>
        <begin position="86"/>
        <end position="102"/>
    </location>
</feature>
<feature type="region of interest" description="Disordered" evidence="2">
    <location>
        <begin position="347"/>
        <end position="422"/>
    </location>
</feature>
<comment type="caution">
    <text evidence="3">The sequence shown here is derived from an EMBL/GenBank/DDBJ whole genome shotgun (WGS) entry which is preliminary data.</text>
</comment>
<proteinExistence type="predicted"/>